<feature type="region of interest" description="Disordered" evidence="1">
    <location>
        <begin position="125"/>
        <end position="144"/>
    </location>
</feature>
<reference evidence="2 3" key="1">
    <citation type="submission" date="2020-08" db="EMBL/GenBank/DDBJ databases">
        <authorList>
            <person name="Newling K."/>
            <person name="Davey J."/>
            <person name="Forrester S."/>
        </authorList>
    </citation>
    <scope>NUCLEOTIDE SEQUENCE [LARGE SCALE GENOMIC DNA]</scope>
    <source>
        <strain evidence="3">Crithidia deanei Carvalho (ATCC PRA-265)</strain>
    </source>
</reference>
<evidence type="ECO:0000313" key="3">
    <source>
        <dbReference type="Proteomes" id="UP000515908"/>
    </source>
</evidence>
<keyword evidence="3" id="KW-1185">Reference proteome</keyword>
<sequence>MEENINNRGNVKQFNNTTLNGNWYEDRQSGNQPFSVTTQQHGGGGSAVPSTTTYHDTFDERKRGAVSNRPEVHVEQDKTTAVMQVPNDMPRELLLTSEKVSNLANAEMSDDTTSKEYGAFFRPGEEDKSHKQTRNFTTGTQRNTGARNLYESTHGAQGTRARGAAPTTVVDEDTDRFTTTKTAADKEVQAYQFQRKLPPSYNN</sequence>
<protein>
    <submittedName>
        <fullName evidence="2">Uncharacterized protein</fullName>
    </submittedName>
</protein>
<evidence type="ECO:0000313" key="2">
    <source>
        <dbReference type="EMBL" id="CAD2222485.1"/>
    </source>
</evidence>
<dbReference type="EMBL" id="LR877170">
    <property type="protein sequence ID" value="CAD2222485.1"/>
    <property type="molecule type" value="Genomic_DNA"/>
</dbReference>
<accession>A0A7G2CSF1</accession>
<dbReference type="AlphaFoldDB" id="A0A7G2CSF1"/>
<name>A0A7G2CSF1_9TRYP</name>
<proteinExistence type="predicted"/>
<dbReference type="Proteomes" id="UP000515908">
    <property type="component" value="Chromosome 26"/>
</dbReference>
<gene>
    <name evidence="2" type="ORF">ADEAN_001002900</name>
</gene>
<organism evidence="2 3">
    <name type="scientific">Angomonas deanei</name>
    <dbReference type="NCBI Taxonomy" id="59799"/>
    <lineage>
        <taxon>Eukaryota</taxon>
        <taxon>Discoba</taxon>
        <taxon>Euglenozoa</taxon>
        <taxon>Kinetoplastea</taxon>
        <taxon>Metakinetoplastina</taxon>
        <taxon>Trypanosomatida</taxon>
        <taxon>Trypanosomatidae</taxon>
        <taxon>Strigomonadinae</taxon>
        <taxon>Angomonas</taxon>
    </lineage>
</organism>
<feature type="compositionally biased region" description="Polar residues" evidence="1">
    <location>
        <begin position="134"/>
        <end position="144"/>
    </location>
</feature>
<feature type="region of interest" description="Disordered" evidence="1">
    <location>
        <begin position="152"/>
        <end position="171"/>
    </location>
</feature>
<evidence type="ECO:0000256" key="1">
    <source>
        <dbReference type="SAM" id="MobiDB-lite"/>
    </source>
</evidence>
<dbReference type="VEuPathDB" id="TriTrypDB:ADEAN_001002900"/>